<dbReference type="Proteomes" id="UP000054099">
    <property type="component" value="Unassembled WGS sequence"/>
</dbReference>
<reference evidence="5 6" key="1">
    <citation type="journal article" date="2014" name="Antonie Van Leeuwenhoek">
        <title>Fictibacillus enclensis sp. nov., isolated from marine sediment.</title>
        <authorList>
            <person name="Dastager S.G."/>
            <person name="Mawlankar R."/>
            <person name="Srinivasan K."/>
            <person name="Tang S.K."/>
            <person name="Lee J.C."/>
            <person name="Ramana V.V."/>
            <person name="Shouche Y.S."/>
        </authorList>
    </citation>
    <scope>NUCLEOTIDE SEQUENCE [LARGE SCALE GENOMIC DNA]</scope>
    <source>
        <strain evidence="5 6">NIO-1003</strain>
    </source>
</reference>
<dbReference type="Gene3D" id="3.20.20.370">
    <property type="entry name" value="Glycoside hydrolase/deacetylase"/>
    <property type="match status" value="1"/>
</dbReference>
<feature type="chain" id="PRO_5006893896" evidence="3">
    <location>
        <begin position="30"/>
        <end position="265"/>
    </location>
</feature>
<dbReference type="EMBL" id="LNQN01000001">
    <property type="protein sequence ID" value="KSU84592.1"/>
    <property type="molecule type" value="Genomic_DNA"/>
</dbReference>
<dbReference type="PROSITE" id="PS51677">
    <property type="entry name" value="NODB"/>
    <property type="match status" value="1"/>
</dbReference>
<dbReference type="GO" id="GO:0005975">
    <property type="term" value="P:carbohydrate metabolic process"/>
    <property type="evidence" value="ECO:0007669"/>
    <property type="project" value="InterPro"/>
</dbReference>
<evidence type="ECO:0000259" key="4">
    <source>
        <dbReference type="PROSITE" id="PS51677"/>
    </source>
</evidence>
<dbReference type="CDD" id="cd10917">
    <property type="entry name" value="CE4_NodB_like_6s_7s"/>
    <property type="match status" value="1"/>
</dbReference>
<dbReference type="InterPro" id="IPR002509">
    <property type="entry name" value="NODB_dom"/>
</dbReference>
<dbReference type="SUPFAM" id="SSF88713">
    <property type="entry name" value="Glycoside hydrolase/deacetylase"/>
    <property type="match status" value="1"/>
</dbReference>
<evidence type="ECO:0000256" key="2">
    <source>
        <dbReference type="ARBA" id="ARBA00022801"/>
    </source>
</evidence>
<keyword evidence="2" id="KW-0378">Hydrolase</keyword>
<dbReference type="GO" id="GO:0046872">
    <property type="term" value="F:metal ion binding"/>
    <property type="evidence" value="ECO:0007669"/>
    <property type="project" value="UniProtKB-KW"/>
</dbReference>
<protein>
    <submittedName>
        <fullName evidence="5">Chitooligosaccharide deacetylase</fullName>
    </submittedName>
</protein>
<evidence type="ECO:0000313" key="6">
    <source>
        <dbReference type="Proteomes" id="UP000054099"/>
    </source>
</evidence>
<keyword evidence="1" id="KW-0479">Metal-binding</keyword>
<feature type="signal peptide" evidence="3">
    <location>
        <begin position="1"/>
        <end position="29"/>
    </location>
</feature>
<evidence type="ECO:0000256" key="3">
    <source>
        <dbReference type="SAM" id="SignalP"/>
    </source>
</evidence>
<gene>
    <name evidence="5" type="ORF">AS030_03355</name>
</gene>
<keyword evidence="3" id="KW-0732">Signal</keyword>
<accession>A0A0V8JD74</accession>
<feature type="domain" description="NodB homology" evidence="4">
    <location>
        <begin position="52"/>
        <end position="235"/>
    </location>
</feature>
<evidence type="ECO:0000313" key="5">
    <source>
        <dbReference type="EMBL" id="KSU84592.1"/>
    </source>
</evidence>
<dbReference type="GO" id="GO:0016020">
    <property type="term" value="C:membrane"/>
    <property type="evidence" value="ECO:0007669"/>
    <property type="project" value="TreeGrafter"/>
</dbReference>
<dbReference type="AlphaFoldDB" id="A0A0V8JD74"/>
<dbReference type="InterPro" id="IPR011330">
    <property type="entry name" value="Glyco_hydro/deAcase_b/a-brl"/>
</dbReference>
<sequence>MKKRTLNCLFMLVVSASILMIQLPDPAQAYKIERKYYEKKGLVIWDVPSPQKEVAITFDDGPNPLYTPAILDVLKKYHAKATFFVVGKHIKRNPEIVKREIREGHELGDHTYTHPHNFSYASKRLFAKEVTKTEKLIEKVQKNEVKLFRPPGGNLNKQIIKYSNKKGYKIILWSWHQDPKDWRNPGAGYISRHILSNVKNGDIILLHDSGGNRRQTIEALKIVLPELQKRGFKCVTVSELLQNDPKFTPLFPAQLAPFKLFDAPS</sequence>
<organism evidence="5 6">
    <name type="scientific">Fictibacillus enclensis</name>
    <dbReference type="NCBI Taxonomy" id="1017270"/>
    <lineage>
        <taxon>Bacteria</taxon>
        <taxon>Bacillati</taxon>
        <taxon>Bacillota</taxon>
        <taxon>Bacilli</taxon>
        <taxon>Bacillales</taxon>
        <taxon>Fictibacillaceae</taxon>
        <taxon>Fictibacillus</taxon>
    </lineage>
</organism>
<dbReference type="InterPro" id="IPR050248">
    <property type="entry name" value="Polysacc_deacetylase_ArnD"/>
</dbReference>
<dbReference type="PANTHER" id="PTHR10587">
    <property type="entry name" value="GLYCOSYL TRANSFERASE-RELATED"/>
    <property type="match status" value="1"/>
</dbReference>
<proteinExistence type="predicted"/>
<dbReference type="GO" id="GO:0016810">
    <property type="term" value="F:hydrolase activity, acting on carbon-nitrogen (but not peptide) bonds"/>
    <property type="evidence" value="ECO:0007669"/>
    <property type="project" value="InterPro"/>
</dbReference>
<name>A0A0V8JD74_9BACL</name>
<evidence type="ECO:0000256" key="1">
    <source>
        <dbReference type="ARBA" id="ARBA00022723"/>
    </source>
</evidence>
<keyword evidence="6" id="KW-1185">Reference proteome</keyword>
<dbReference type="OrthoDB" id="9812065at2"/>
<dbReference type="Pfam" id="PF01522">
    <property type="entry name" value="Polysacc_deac_1"/>
    <property type="match status" value="1"/>
</dbReference>
<comment type="caution">
    <text evidence="5">The sequence shown here is derived from an EMBL/GenBank/DDBJ whole genome shotgun (WGS) entry which is preliminary data.</text>
</comment>
<dbReference type="PANTHER" id="PTHR10587:SF133">
    <property type="entry name" value="CHITIN DEACETYLASE 1-RELATED"/>
    <property type="match status" value="1"/>
</dbReference>
<dbReference type="RefSeq" id="WP_061968385.1">
    <property type="nucleotide sequence ID" value="NZ_FMAV01000001.1"/>
</dbReference>